<evidence type="ECO:0000256" key="9">
    <source>
        <dbReference type="HAMAP-Rule" id="MF_02075"/>
    </source>
</evidence>
<comment type="caution">
    <text evidence="9">Lacks conserved residue(s) required for the propagation of feature annotation.</text>
</comment>
<dbReference type="SUPFAM" id="SSF50249">
    <property type="entry name" value="Nucleic acid-binding proteins"/>
    <property type="match status" value="1"/>
</dbReference>
<accession>A0A1C3WG72</accession>
<evidence type="ECO:0000256" key="8">
    <source>
        <dbReference type="ARBA" id="ARBA00023146"/>
    </source>
</evidence>
<comment type="catalytic activity">
    <reaction evidence="9">
        <text>tRNA(Asp) + L-aspartate + ATP = L-aspartyl-tRNA(Asp) + AMP + diphosphate</text>
        <dbReference type="Rhea" id="RHEA:19649"/>
        <dbReference type="Rhea" id="RHEA-COMP:9660"/>
        <dbReference type="Rhea" id="RHEA-COMP:9678"/>
        <dbReference type="ChEBI" id="CHEBI:29991"/>
        <dbReference type="ChEBI" id="CHEBI:30616"/>
        <dbReference type="ChEBI" id="CHEBI:33019"/>
        <dbReference type="ChEBI" id="CHEBI:78442"/>
        <dbReference type="ChEBI" id="CHEBI:78516"/>
        <dbReference type="ChEBI" id="CHEBI:456215"/>
        <dbReference type="EC" id="6.1.1.12"/>
    </reaction>
</comment>
<dbReference type="InterPro" id="IPR004365">
    <property type="entry name" value="NA-bd_OB_tRNA"/>
</dbReference>
<feature type="binding site" evidence="9">
    <location>
        <position position="368"/>
    </location>
    <ligand>
        <name>L-aspartate</name>
        <dbReference type="ChEBI" id="CHEBI:29991"/>
    </ligand>
</feature>
<dbReference type="CDD" id="cd04100">
    <property type="entry name" value="Asp_Lys_Asn_RS_N"/>
    <property type="match status" value="1"/>
</dbReference>
<dbReference type="InterPro" id="IPR012340">
    <property type="entry name" value="NA-bd_OB-fold"/>
</dbReference>
<feature type="binding site" evidence="9">
    <location>
        <begin position="409"/>
        <end position="412"/>
    </location>
    <ligand>
        <name>ATP</name>
        <dbReference type="ChEBI" id="CHEBI:30616"/>
    </ligand>
</feature>
<dbReference type="InterPro" id="IPR004523">
    <property type="entry name" value="Asp-tRNA_synthase_2"/>
</dbReference>
<dbReference type="Pfam" id="PF00152">
    <property type="entry name" value="tRNA-synt_2"/>
    <property type="match status" value="1"/>
</dbReference>
<dbReference type="GO" id="GO:0003723">
    <property type="term" value="F:RNA binding"/>
    <property type="evidence" value="ECO:0007669"/>
    <property type="project" value="TreeGrafter"/>
</dbReference>
<dbReference type="NCBIfam" id="NF003483">
    <property type="entry name" value="PRK05159.1"/>
    <property type="match status" value="1"/>
</dbReference>
<dbReference type="InterPro" id="IPR002312">
    <property type="entry name" value="Asp/Asn-tRNA-synth_IIb"/>
</dbReference>
<feature type="binding site" evidence="9">
    <location>
        <position position="213"/>
    </location>
    <ligand>
        <name>L-aspartate</name>
        <dbReference type="ChEBI" id="CHEBI:29991"/>
    </ligand>
</feature>
<feature type="binding site" evidence="9">
    <location>
        <begin position="213"/>
        <end position="215"/>
    </location>
    <ligand>
        <name>ATP</name>
        <dbReference type="ChEBI" id="CHEBI:30616"/>
    </ligand>
</feature>
<feature type="binding site" evidence="9">
    <location>
        <position position="364"/>
    </location>
    <ligand>
        <name>L-aspartate</name>
        <dbReference type="ChEBI" id="CHEBI:29991"/>
    </ligand>
</feature>
<feature type="region of interest" description="Aspartate" evidence="9">
    <location>
        <begin position="191"/>
        <end position="194"/>
    </location>
</feature>
<dbReference type="Proteomes" id="UP000186228">
    <property type="component" value="Unassembled WGS sequence"/>
</dbReference>
<feature type="binding site" evidence="9">
    <location>
        <position position="361"/>
    </location>
    <ligand>
        <name>ATP</name>
        <dbReference type="ChEBI" id="CHEBI:30616"/>
    </ligand>
</feature>
<dbReference type="Gene3D" id="2.40.50.140">
    <property type="entry name" value="Nucleic acid-binding proteins"/>
    <property type="match status" value="1"/>
</dbReference>
<dbReference type="HAMAP" id="MF_02075">
    <property type="entry name" value="Asp_tRNA_synth_type2"/>
    <property type="match status" value="1"/>
</dbReference>
<dbReference type="Gene3D" id="3.30.930.10">
    <property type="entry name" value="Bira Bifunctional Protein, Domain 2"/>
    <property type="match status" value="1"/>
</dbReference>
<evidence type="ECO:0000256" key="3">
    <source>
        <dbReference type="ARBA" id="ARBA00022490"/>
    </source>
</evidence>
<evidence type="ECO:0000256" key="7">
    <source>
        <dbReference type="ARBA" id="ARBA00022917"/>
    </source>
</evidence>
<comment type="subunit">
    <text evidence="9">Homodimer.</text>
</comment>
<dbReference type="InterPro" id="IPR004364">
    <property type="entry name" value="Aa-tRNA-synt_II"/>
</dbReference>
<reference evidence="12" key="1">
    <citation type="submission" date="2016-08" db="EMBL/GenBank/DDBJ databases">
        <authorList>
            <person name="Varghese N."/>
            <person name="Submissions Spin"/>
        </authorList>
    </citation>
    <scope>NUCLEOTIDE SEQUENCE [LARGE SCALE GENOMIC DNA]</scope>
    <source>
        <strain evidence="12">CCBAU 57015</strain>
    </source>
</reference>
<evidence type="ECO:0000256" key="2">
    <source>
        <dbReference type="ARBA" id="ARBA00005312"/>
    </source>
</evidence>
<dbReference type="AlphaFoldDB" id="A0A1C3WG72"/>
<dbReference type="PROSITE" id="PS50862">
    <property type="entry name" value="AA_TRNA_LIGASE_II"/>
    <property type="match status" value="1"/>
</dbReference>
<gene>
    <name evidence="9" type="primary">aspS</name>
    <name evidence="11" type="ORF">GA0061100_11817</name>
</gene>
<evidence type="ECO:0000259" key="10">
    <source>
        <dbReference type="PROSITE" id="PS50862"/>
    </source>
</evidence>
<keyword evidence="8 9" id="KW-0030">Aminoacyl-tRNA synthetase</keyword>
<organism evidence="11 12">
    <name type="scientific">Rhizobium hainanense</name>
    <dbReference type="NCBI Taxonomy" id="52131"/>
    <lineage>
        <taxon>Bacteria</taxon>
        <taxon>Pseudomonadati</taxon>
        <taxon>Pseudomonadota</taxon>
        <taxon>Alphaproteobacteria</taxon>
        <taxon>Hyphomicrobiales</taxon>
        <taxon>Rhizobiaceae</taxon>
        <taxon>Rhizobium/Agrobacterium group</taxon>
        <taxon>Rhizobium</taxon>
    </lineage>
</organism>
<evidence type="ECO:0000256" key="1">
    <source>
        <dbReference type="ARBA" id="ARBA00004496"/>
    </source>
</evidence>
<dbReference type="PRINTS" id="PR01042">
    <property type="entry name" value="TRNASYNTHASP"/>
</dbReference>
<dbReference type="STRING" id="52131.GA0061100_11817"/>
<sequence>MSHTSPLKRSFVADLHSLIGQRVKLCGFAETIRDQKHMRFIVLRDPTGKVQLTQAKDAARLTVALDALTPESSVVVTGRVTAAPSVKLGGLEIVIEGAEICGLADARLPIAEDSGLDKWIDHRQVSLRYPSQQLVFAVQTTLEEAMRSFWKQHDFREIHSPKLMGTFSESGAEVFAVKYFGTTAFLAQSPQFYKQMAIAGGMEKVFEVGPAFRAEPSFTSRHETEFTSIDMEIGWIDDHYELMEIEERWLSHAITAVALEHGEAIKQLFGVEAVPPTLPFPKLTFEEAREILERLGHPLGTRADLDSEGERILAEHMAETTGHEFLFITDYPARHRAFYHMRREDRPDLTKGFDLLWRGMEITTGAQREHRYDRLIAQAAERGYKLDALSDYLDFFRFGCPPHGGMGVGLGRILMRLFGTASIREVTLLSRTPKRLRP</sequence>
<evidence type="ECO:0000256" key="4">
    <source>
        <dbReference type="ARBA" id="ARBA00022598"/>
    </source>
</evidence>
<dbReference type="EMBL" id="FMAC01000018">
    <property type="protein sequence ID" value="SCB38905.1"/>
    <property type="molecule type" value="Genomic_DNA"/>
</dbReference>
<dbReference type="GO" id="GO:0006422">
    <property type="term" value="P:aspartyl-tRNA aminoacylation"/>
    <property type="evidence" value="ECO:0007669"/>
    <property type="project" value="UniProtKB-UniRule"/>
</dbReference>
<dbReference type="GO" id="GO:0017101">
    <property type="term" value="C:aminoacyl-tRNA synthetase multienzyme complex"/>
    <property type="evidence" value="ECO:0007669"/>
    <property type="project" value="TreeGrafter"/>
</dbReference>
<keyword evidence="7 9" id="KW-0648">Protein biosynthesis</keyword>
<protein>
    <recommendedName>
        <fullName evidence="9">Aspartate--tRNA ligase</fullName>
        <ecNumber evidence="9">6.1.1.12</ecNumber>
    </recommendedName>
    <alternativeName>
        <fullName evidence="9">Aspartyl-tRNA synthetase</fullName>
        <shortName evidence="9">AspRS</shortName>
    </alternativeName>
</protein>
<feature type="domain" description="Aminoacyl-transfer RNA synthetases class-II family profile" evidence="10">
    <location>
        <begin position="136"/>
        <end position="438"/>
    </location>
</feature>
<keyword evidence="6 9" id="KW-0067">ATP-binding</keyword>
<dbReference type="GO" id="GO:0005524">
    <property type="term" value="F:ATP binding"/>
    <property type="evidence" value="ECO:0007669"/>
    <property type="project" value="UniProtKB-UniRule"/>
</dbReference>
<keyword evidence="5 9" id="KW-0547">Nucleotide-binding</keyword>
<dbReference type="GO" id="GO:0004815">
    <property type="term" value="F:aspartate-tRNA ligase activity"/>
    <property type="evidence" value="ECO:0007669"/>
    <property type="project" value="UniProtKB-UniRule"/>
</dbReference>
<dbReference type="EC" id="6.1.1.12" evidence="9"/>
<dbReference type="InterPro" id="IPR045864">
    <property type="entry name" value="aa-tRNA-synth_II/BPL/LPL"/>
</dbReference>
<comment type="similarity">
    <text evidence="2 9">Belongs to the class-II aminoacyl-tRNA synthetase family. Type 2 subfamily.</text>
</comment>
<dbReference type="PANTHER" id="PTHR43450:SF1">
    <property type="entry name" value="ASPARTATE--TRNA LIGASE, CYTOPLASMIC"/>
    <property type="match status" value="1"/>
</dbReference>
<feature type="binding site" evidence="9">
    <location>
        <position position="169"/>
    </location>
    <ligand>
        <name>L-aspartate</name>
        <dbReference type="ChEBI" id="CHEBI:29991"/>
    </ligand>
</feature>
<name>A0A1C3WG72_9HYPH</name>
<dbReference type="SUPFAM" id="SSF55681">
    <property type="entry name" value="Class II aaRS and biotin synthetases"/>
    <property type="match status" value="1"/>
</dbReference>
<dbReference type="InterPro" id="IPR006195">
    <property type="entry name" value="aa-tRNA-synth_II"/>
</dbReference>
<keyword evidence="4 9" id="KW-0436">Ligase</keyword>
<comment type="function">
    <text evidence="9">Catalyzes the attachment of L-aspartate to tRNA(Asp) in a two-step reaction: L-aspartate is first activated by ATP to form Asp-AMP and then transferred to the acceptor end of tRNA(Asp).</text>
</comment>
<evidence type="ECO:0000313" key="11">
    <source>
        <dbReference type="EMBL" id="SCB38905.1"/>
    </source>
</evidence>
<evidence type="ECO:0000256" key="5">
    <source>
        <dbReference type="ARBA" id="ARBA00022741"/>
    </source>
</evidence>
<evidence type="ECO:0000256" key="6">
    <source>
        <dbReference type="ARBA" id="ARBA00022840"/>
    </source>
</evidence>
<keyword evidence="12" id="KW-1185">Reference proteome</keyword>
<dbReference type="OrthoDB" id="9801152at2"/>
<comment type="subcellular location">
    <subcellularLocation>
        <location evidence="1 9">Cytoplasm</location>
    </subcellularLocation>
</comment>
<proteinExistence type="inferred from homology"/>
<dbReference type="PANTHER" id="PTHR43450">
    <property type="entry name" value="ASPARTYL-TRNA SYNTHETASE"/>
    <property type="match status" value="1"/>
</dbReference>
<keyword evidence="3 9" id="KW-0963">Cytoplasm</keyword>
<dbReference type="GO" id="GO:0005829">
    <property type="term" value="C:cytosol"/>
    <property type="evidence" value="ECO:0007669"/>
    <property type="project" value="TreeGrafter"/>
</dbReference>
<dbReference type="Pfam" id="PF01336">
    <property type="entry name" value="tRNA_anti-codon"/>
    <property type="match status" value="1"/>
</dbReference>
<evidence type="ECO:0000313" key="12">
    <source>
        <dbReference type="Proteomes" id="UP000186228"/>
    </source>
</evidence>